<feature type="region of interest" description="Disordered" evidence="1">
    <location>
        <begin position="167"/>
        <end position="191"/>
    </location>
</feature>
<reference evidence="2" key="1">
    <citation type="journal article" date="2019" name="Sci. Rep.">
        <title>Draft genome of Tanacetum cinerariifolium, the natural source of mosquito coil.</title>
        <authorList>
            <person name="Yamashiro T."/>
            <person name="Shiraishi A."/>
            <person name="Satake H."/>
            <person name="Nakayama K."/>
        </authorList>
    </citation>
    <scope>NUCLEOTIDE SEQUENCE</scope>
</reference>
<feature type="region of interest" description="Disordered" evidence="1">
    <location>
        <begin position="1"/>
        <end position="72"/>
    </location>
</feature>
<gene>
    <name evidence="2" type="ORF">Tci_465745</name>
</gene>
<proteinExistence type="predicted"/>
<sequence length="208" mass="23583">MGNVKKSVAKRARHQRQYDKSLNKRQMQMQESKIDTGKAVDVDLVVTESSRTKSEEQDDSNKLGNDTDADNADIKPICDEELMAEKKVYAIAALKNDLRKLKGNSVDTNFAKSSVLGNPVLQSLRNQSVVRKPNVFKSERPQMLKPRFAVDVNNNLSRLEVNSRAKIQSHKTRNSNKLVDQKSHTLKPGRWKPTGRIFKSVGLRWIPT</sequence>
<dbReference type="AlphaFoldDB" id="A0A699HW12"/>
<feature type="compositionally biased region" description="Basic and acidic residues" evidence="1">
    <location>
        <begin position="32"/>
        <end position="41"/>
    </location>
</feature>
<protein>
    <submittedName>
        <fullName evidence="2">Uncharacterized protein</fullName>
    </submittedName>
</protein>
<evidence type="ECO:0000313" key="2">
    <source>
        <dbReference type="EMBL" id="GEY93771.1"/>
    </source>
</evidence>
<name>A0A699HW12_TANCI</name>
<comment type="caution">
    <text evidence="2">The sequence shown here is derived from an EMBL/GenBank/DDBJ whole genome shotgun (WGS) entry which is preliminary data.</text>
</comment>
<organism evidence="2">
    <name type="scientific">Tanacetum cinerariifolium</name>
    <name type="common">Dalmatian daisy</name>
    <name type="synonym">Chrysanthemum cinerariifolium</name>
    <dbReference type="NCBI Taxonomy" id="118510"/>
    <lineage>
        <taxon>Eukaryota</taxon>
        <taxon>Viridiplantae</taxon>
        <taxon>Streptophyta</taxon>
        <taxon>Embryophyta</taxon>
        <taxon>Tracheophyta</taxon>
        <taxon>Spermatophyta</taxon>
        <taxon>Magnoliopsida</taxon>
        <taxon>eudicotyledons</taxon>
        <taxon>Gunneridae</taxon>
        <taxon>Pentapetalae</taxon>
        <taxon>asterids</taxon>
        <taxon>campanulids</taxon>
        <taxon>Asterales</taxon>
        <taxon>Asteraceae</taxon>
        <taxon>Asteroideae</taxon>
        <taxon>Anthemideae</taxon>
        <taxon>Anthemidinae</taxon>
        <taxon>Tanacetum</taxon>
    </lineage>
</organism>
<dbReference type="EMBL" id="BKCJ010224309">
    <property type="protein sequence ID" value="GEY93771.1"/>
    <property type="molecule type" value="Genomic_DNA"/>
</dbReference>
<accession>A0A699HW12</accession>
<evidence type="ECO:0000256" key="1">
    <source>
        <dbReference type="SAM" id="MobiDB-lite"/>
    </source>
</evidence>
<feature type="compositionally biased region" description="Basic and acidic residues" evidence="1">
    <location>
        <begin position="50"/>
        <end position="61"/>
    </location>
</feature>